<evidence type="ECO:0000313" key="8">
    <source>
        <dbReference type="Proteomes" id="UP000314986"/>
    </source>
</evidence>
<keyword evidence="8" id="KW-1185">Reference proteome</keyword>
<dbReference type="SUPFAM" id="SSF48726">
    <property type="entry name" value="Immunoglobulin"/>
    <property type="match status" value="1"/>
</dbReference>
<evidence type="ECO:0000256" key="5">
    <source>
        <dbReference type="ARBA" id="ARBA00043266"/>
    </source>
</evidence>
<dbReference type="AlphaFoldDB" id="A0A4W3H2Z9"/>
<dbReference type="InterPro" id="IPR007110">
    <property type="entry name" value="Ig-like_dom"/>
</dbReference>
<reference evidence="8" key="3">
    <citation type="journal article" date="2014" name="Nature">
        <title>Elephant shark genome provides unique insights into gnathostome evolution.</title>
        <authorList>
            <consortium name="International Elephant Shark Genome Sequencing Consortium"/>
            <person name="Venkatesh B."/>
            <person name="Lee A.P."/>
            <person name="Ravi V."/>
            <person name="Maurya A.K."/>
            <person name="Lian M.M."/>
            <person name="Swann J.B."/>
            <person name="Ohta Y."/>
            <person name="Flajnik M.F."/>
            <person name="Sutoh Y."/>
            <person name="Kasahara M."/>
            <person name="Hoon S."/>
            <person name="Gangu V."/>
            <person name="Roy S.W."/>
            <person name="Irimia M."/>
            <person name="Korzh V."/>
            <person name="Kondrychyn I."/>
            <person name="Lim Z.W."/>
            <person name="Tay B.H."/>
            <person name="Tohari S."/>
            <person name="Kong K.W."/>
            <person name="Ho S."/>
            <person name="Lorente-Galdos B."/>
            <person name="Quilez J."/>
            <person name="Marques-Bonet T."/>
            <person name="Raney B.J."/>
            <person name="Ingham P.W."/>
            <person name="Tay A."/>
            <person name="Hillier L.W."/>
            <person name="Minx P."/>
            <person name="Boehm T."/>
            <person name="Wilson R.K."/>
            <person name="Brenner S."/>
            <person name="Warren W.C."/>
        </authorList>
    </citation>
    <scope>NUCLEOTIDE SEQUENCE [LARGE SCALE GENOMIC DNA]</scope>
</reference>
<keyword evidence="5" id="KW-0391">Immunity</keyword>
<proteinExistence type="predicted"/>
<feature type="domain" description="Ig-like" evidence="6">
    <location>
        <begin position="1"/>
        <end position="116"/>
    </location>
</feature>
<dbReference type="GO" id="GO:0042101">
    <property type="term" value="C:T cell receptor complex"/>
    <property type="evidence" value="ECO:0007669"/>
    <property type="project" value="UniProtKB-KW"/>
</dbReference>
<evidence type="ECO:0000256" key="1">
    <source>
        <dbReference type="ARBA" id="ARBA00022729"/>
    </source>
</evidence>
<dbReference type="InterPro" id="IPR036179">
    <property type="entry name" value="Ig-like_dom_sf"/>
</dbReference>
<keyword evidence="1" id="KW-0732">Signal</keyword>
<dbReference type="PANTHER" id="PTHR19367:SF45">
    <property type="entry name" value="IG-LIKE DOMAIN-CONTAINING PROTEIN"/>
    <property type="match status" value="1"/>
</dbReference>
<sequence length="192" mass="21479">TRIVTLAVCQTQPQQAAFAGETFPLHCKYILFSEEYFIIYWYRQSSGEEMKYLLQKKSSVEGGNPTGERISASLDTAKKISVLTIADLRLTDSAMYHCALSLHHSDTHHRKPRTITLITTKAGKQYSTVSDSQCNKPSPNRHCGLHLTEFISKFLPNISPCQESNAGLPLPSESPTVFHIALHYQHCIRASA</sequence>
<reference evidence="8" key="2">
    <citation type="journal article" date="2007" name="PLoS Biol.">
        <title>Survey sequencing and comparative analysis of the elephant shark (Callorhinchus milii) genome.</title>
        <authorList>
            <person name="Venkatesh B."/>
            <person name="Kirkness E.F."/>
            <person name="Loh Y.H."/>
            <person name="Halpern A.L."/>
            <person name="Lee A.P."/>
            <person name="Johnson J."/>
            <person name="Dandona N."/>
            <person name="Viswanathan L.D."/>
            <person name="Tay A."/>
            <person name="Venter J.C."/>
            <person name="Strausberg R.L."/>
            <person name="Brenner S."/>
        </authorList>
    </citation>
    <scope>NUCLEOTIDE SEQUENCE [LARGE SCALE GENOMIC DNA]</scope>
</reference>
<name>A0A4W3H2Z9_CALMI</name>
<reference evidence="8" key="1">
    <citation type="journal article" date="2006" name="Science">
        <title>Ancient noncoding elements conserved in the human genome.</title>
        <authorList>
            <person name="Venkatesh B."/>
            <person name="Kirkness E.F."/>
            <person name="Loh Y.H."/>
            <person name="Halpern A.L."/>
            <person name="Lee A.P."/>
            <person name="Johnson J."/>
            <person name="Dandona N."/>
            <person name="Viswanathan L.D."/>
            <person name="Tay A."/>
            <person name="Venter J.C."/>
            <person name="Strausberg R.L."/>
            <person name="Brenner S."/>
        </authorList>
    </citation>
    <scope>NUCLEOTIDE SEQUENCE [LARGE SCALE GENOMIC DNA]</scope>
</reference>
<keyword evidence="2" id="KW-1064">Adaptive immunity</keyword>
<accession>A0A4W3H2Z9</accession>
<evidence type="ECO:0000256" key="3">
    <source>
        <dbReference type="ARBA" id="ARBA00023170"/>
    </source>
</evidence>
<keyword evidence="5" id="KW-1279">T cell receptor</keyword>
<protein>
    <recommendedName>
        <fullName evidence="6">Ig-like domain-containing protein</fullName>
    </recommendedName>
</protein>
<dbReference type="Gene3D" id="2.60.40.10">
    <property type="entry name" value="Immunoglobulins"/>
    <property type="match status" value="1"/>
</dbReference>
<evidence type="ECO:0000313" key="7">
    <source>
        <dbReference type="Ensembl" id="ENSCMIP00000004444.1"/>
    </source>
</evidence>
<dbReference type="InterPro" id="IPR013783">
    <property type="entry name" value="Ig-like_fold"/>
</dbReference>
<dbReference type="SMART" id="SM00409">
    <property type="entry name" value="IG"/>
    <property type="match status" value="1"/>
</dbReference>
<keyword evidence="3" id="KW-0675">Receptor</keyword>
<dbReference type="Ensembl" id="ENSCMIT00000004610.1">
    <property type="protein sequence ID" value="ENSCMIP00000004444.1"/>
    <property type="gene ID" value="ENSCMIG00000002651.1"/>
</dbReference>
<dbReference type="InParanoid" id="A0A4W3H2Z9"/>
<dbReference type="SMART" id="SM00406">
    <property type="entry name" value="IGv"/>
    <property type="match status" value="1"/>
</dbReference>
<dbReference type="InterPro" id="IPR013106">
    <property type="entry name" value="Ig_V-set"/>
</dbReference>
<reference evidence="7" key="5">
    <citation type="submission" date="2025-09" db="UniProtKB">
        <authorList>
            <consortium name="Ensembl"/>
        </authorList>
    </citation>
    <scope>IDENTIFICATION</scope>
</reference>
<organism evidence="7 8">
    <name type="scientific">Callorhinchus milii</name>
    <name type="common">Ghost shark</name>
    <dbReference type="NCBI Taxonomy" id="7868"/>
    <lineage>
        <taxon>Eukaryota</taxon>
        <taxon>Metazoa</taxon>
        <taxon>Chordata</taxon>
        <taxon>Craniata</taxon>
        <taxon>Vertebrata</taxon>
        <taxon>Chondrichthyes</taxon>
        <taxon>Holocephali</taxon>
        <taxon>Chimaeriformes</taxon>
        <taxon>Callorhinchidae</taxon>
        <taxon>Callorhinchus</taxon>
    </lineage>
</organism>
<evidence type="ECO:0000259" key="6">
    <source>
        <dbReference type="PROSITE" id="PS50835"/>
    </source>
</evidence>
<dbReference type="Pfam" id="PF07686">
    <property type="entry name" value="V-set"/>
    <property type="match status" value="1"/>
</dbReference>
<dbReference type="GO" id="GO:0002250">
    <property type="term" value="P:adaptive immune response"/>
    <property type="evidence" value="ECO:0007669"/>
    <property type="project" value="UniProtKB-KW"/>
</dbReference>
<dbReference type="GeneTree" id="ENSGT00970000196780"/>
<dbReference type="PROSITE" id="PS50835">
    <property type="entry name" value="IG_LIKE"/>
    <property type="match status" value="1"/>
</dbReference>
<evidence type="ECO:0000256" key="2">
    <source>
        <dbReference type="ARBA" id="ARBA00023130"/>
    </source>
</evidence>
<dbReference type="InterPro" id="IPR003599">
    <property type="entry name" value="Ig_sub"/>
</dbReference>
<dbReference type="PANTHER" id="PTHR19367">
    <property type="entry name" value="T-CELL RECEPTOR ALPHA CHAIN V REGION"/>
    <property type="match status" value="1"/>
</dbReference>
<reference evidence="7" key="4">
    <citation type="submission" date="2025-08" db="UniProtKB">
        <authorList>
            <consortium name="Ensembl"/>
        </authorList>
    </citation>
    <scope>IDENTIFICATION</scope>
</reference>
<evidence type="ECO:0000256" key="4">
    <source>
        <dbReference type="ARBA" id="ARBA00023319"/>
    </source>
</evidence>
<dbReference type="InterPro" id="IPR051287">
    <property type="entry name" value="TCR_variable_region"/>
</dbReference>
<dbReference type="Proteomes" id="UP000314986">
    <property type="component" value="Unassembled WGS sequence"/>
</dbReference>
<keyword evidence="4" id="KW-0393">Immunoglobulin domain</keyword>